<comment type="caution">
    <text evidence="4">The sequence shown here is derived from an EMBL/GenBank/DDBJ whole genome shotgun (WGS) entry which is preliminary data.</text>
</comment>
<keyword evidence="1 4" id="KW-0808">Transferase</keyword>
<sequence>MLIPEEIHRLIQDEQKKQRGLFIPEDGAYLEKLSCEAELITHQDPNGILGFVFFYCNAQDKIASYITLIGTSIEARGKGVGYALLNQVLFISKQRGFSVCQLEVRKNNIQALKFYQKIGFASIEDRGEKYLMSIQLK</sequence>
<dbReference type="Gene3D" id="3.40.630.30">
    <property type="match status" value="1"/>
</dbReference>
<dbReference type="GO" id="GO:0016747">
    <property type="term" value="F:acyltransferase activity, transferring groups other than amino-acyl groups"/>
    <property type="evidence" value="ECO:0007669"/>
    <property type="project" value="InterPro"/>
</dbReference>
<dbReference type="SUPFAM" id="SSF55729">
    <property type="entry name" value="Acyl-CoA N-acyltransferases (Nat)"/>
    <property type="match status" value="1"/>
</dbReference>
<dbReference type="InterPro" id="IPR051556">
    <property type="entry name" value="N-term/lysine_N-AcTrnsfr"/>
</dbReference>
<dbReference type="PANTHER" id="PTHR42919">
    <property type="entry name" value="N-ALPHA-ACETYLTRANSFERASE"/>
    <property type="match status" value="1"/>
</dbReference>
<evidence type="ECO:0000259" key="3">
    <source>
        <dbReference type="PROSITE" id="PS51186"/>
    </source>
</evidence>
<dbReference type="InterPro" id="IPR016181">
    <property type="entry name" value="Acyl_CoA_acyltransferase"/>
</dbReference>
<proteinExistence type="predicted"/>
<protein>
    <submittedName>
        <fullName evidence="4">GNAT family N-acetyltransferase</fullName>
    </submittedName>
</protein>
<dbReference type="RefSeq" id="WP_119108435.1">
    <property type="nucleotide sequence ID" value="NZ_QXJC01000001.1"/>
</dbReference>
<gene>
    <name evidence="4" type="ORF">D3F03_06360</name>
</gene>
<dbReference type="Pfam" id="PF00583">
    <property type="entry name" value="Acetyltransf_1"/>
    <property type="match status" value="1"/>
</dbReference>
<evidence type="ECO:0000256" key="2">
    <source>
        <dbReference type="ARBA" id="ARBA00023315"/>
    </source>
</evidence>
<evidence type="ECO:0000313" key="5">
    <source>
        <dbReference type="Proteomes" id="UP000266302"/>
    </source>
</evidence>
<evidence type="ECO:0000313" key="4">
    <source>
        <dbReference type="EMBL" id="RID99992.1"/>
    </source>
</evidence>
<accession>A0A398CAX9</accession>
<keyword evidence="5" id="KW-1185">Reference proteome</keyword>
<organism evidence="4 5">
    <name type="scientific">Simplicispira hankyongi</name>
    <dbReference type="NCBI Taxonomy" id="2315688"/>
    <lineage>
        <taxon>Bacteria</taxon>
        <taxon>Pseudomonadati</taxon>
        <taxon>Pseudomonadota</taxon>
        <taxon>Betaproteobacteria</taxon>
        <taxon>Burkholderiales</taxon>
        <taxon>Comamonadaceae</taxon>
        <taxon>Simplicispira</taxon>
    </lineage>
</organism>
<dbReference type="EMBL" id="QXJC01000001">
    <property type="protein sequence ID" value="RID99992.1"/>
    <property type="molecule type" value="Genomic_DNA"/>
</dbReference>
<reference evidence="4 5" key="1">
    <citation type="submission" date="2018-09" db="EMBL/GenBank/DDBJ databases">
        <title>Draft genome of Simplicispira sp. NY-02.</title>
        <authorList>
            <person name="Im W.T."/>
        </authorList>
    </citation>
    <scope>NUCLEOTIDE SEQUENCE [LARGE SCALE GENOMIC DNA]</scope>
    <source>
        <strain evidence="4 5">NY-02</strain>
    </source>
</reference>
<dbReference type="Proteomes" id="UP000266302">
    <property type="component" value="Unassembled WGS sequence"/>
</dbReference>
<evidence type="ECO:0000256" key="1">
    <source>
        <dbReference type="ARBA" id="ARBA00022679"/>
    </source>
</evidence>
<keyword evidence="2" id="KW-0012">Acyltransferase</keyword>
<dbReference type="AlphaFoldDB" id="A0A398CAX9"/>
<dbReference type="OrthoDB" id="9813917at2"/>
<name>A0A398CAX9_9BURK</name>
<dbReference type="InterPro" id="IPR000182">
    <property type="entry name" value="GNAT_dom"/>
</dbReference>
<dbReference type="PANTHER" id="PTHR42919:SF8">
    <property type="entry name" value="N-ALPHA-ACETYLTRANSFERASE 50"/>
    <property type="match status" value="1"/>
</dbReference>
<dbReference type="PROSITE" id="PS51186">
    <property type="entry name" value="GNAT"/>
    <property type="match status" value="1"/>
</dbReference>
<dbReference type="CDD" id="cd04301">
    <property type="entry name" value="NAT_SF"/>
    <property type="match status" value="1"/>
</dbReference>
<feature type="domain" description="N-acetyltransferase" evidence="3">
    <location>
        <begin position="1"/>
        <end position="137"/>
    </location>
</feature>